<keyword evidence="1" id="KW-0812">Transmembrane</keyword>
<keyword evidence="1" id="KW-1133">Transmembrane helix</keyword>
<evidence type="ECO:0000313" key="2">
    <source>
        <dbReference type="EMBL" id="RKF14214.1"/>
    </source>
</evidence>
<evidence type="ECO:0000256" key="1">
    <source>
        <dbReference type="SAM" id="Phobius"/>
    </source>
</evidence>
<keyword evidence="1" id="KW-0472">Membrane</keyword>
<keyword evidence="3" id="KW-1185">Reference proteome</keyword>
<name>A0A3A8AWZ3_9RHOB</name>
<gene>
    <name evidence="2" type="ORF">D6850_12150</name>
</gene>
<dbReference type="OrthoDB" id="7866534at2"/>
<sequence>MRMANGYVSKVGRDGLIVFRPKRRKRPVPVRGLMLLVVGVLCFKGLIMAQYGNAIYDARVADLRTGTTVEQVGALIMQADPISQFIAERAAPLFR</sequence>
<comment type="caution">
    <text evidence="2">The sequence shown here is derived from an EMBL/GenBank/DDBJ whole genome shotgun (WGS) entry which is preliminary data.</text>
</comment>
<organism evidence="2 3">
    <name type="scientific">Roseovarius spongiae</name>
    <dbReference type="NCBI Taxonomy" id="2320272"/>
    <lineage>
        <taxon>Bacteria</taxon>
        <taxon>Pseudomonadati</taxon>
        <taxon>Pseudomonadota</taxon>
        <taxon>Alphaproteobacteria</taxon>
        <taxon>Rhodobacterales</taxon>
        <taxon>Roseobacteraceae</taxon>
        <taxon>Roseovarius</taxon>
    </lineage>
</organism>
<feature type="transmembrane region" description="Helical" evidence="1">
    <location>
        <begin position="32"/>
        <end position="51"/>
    </location>
</feature>
<protein>
    <submittedName>
        <fullName evidence="2">Uncharacterized protein</fullName>
    </submittedName>
</protein>
<reference evidence="2 3" key="1">
    <citation type="submission" date="2018-09" db="EMBL/GenBank/DDBJ databases">
        <title>Roseovarius spongiae sp. nov., isolated from a marine sponge.</title>
        <authorList>
            <person name="Zhuang L."/>
            <person name="Luo L."/>
        </authorList>
    </citation>
    <scope>NUCLEOTIDE SEQUENCE [LARGE SCALE GENOMIC DNA]</scope>
    <source>
        <strain evidence="2 3">HN-E21</strain>
    </source>
</reference>
<evidence type="ECO:0000313" key="3">
    <source>
        <dbReference type="Proteomes" id="UP000281128"/>
    </source>
</evidence>
<proteinExistence type="predicted"/>
<dbReference type="Proteomes" id="UP000281128">
    <property type="component" value="Unassembled WGS sequence"/>
</dbReference>
<dbReference type="EMBL" id="RAPE01000003">
    <property type="protein sequence ID" value="RKF14214.1"/>
    <property type="molecule type" value="Genomic_DNA"/>
</dbReference>
<dbReference type="AlphaFoldDB" id="A0A3A8AWZ3"/>
<accession>A0A3A8AWZ3</accession>